<dbReference type="Proteomes" id="UP001143910">
    <property type="component" value="Unassembled WGS sequence"/>
</dbReference>
<dbReference type="EMBL" id="JANJQO010000003">
    <property type="protein sequence ID" value="KAJ2984270.1"/>
    <property type="molecule type" value="Genomic_DNA"/>
</dbReference>
<organism evidence="1 2">
    <name type="scientific">Zarea fungicola</name>
    <dbReference type="NCBI Taxonomy" id="93591"/>
    <lineage>
        <taxon>Eukaryota</taxon>
        <taxon>Fungi</taxon>
        <taxon>Dikarya</taxon>
        <taxon>Ascomycota</taxon>
        <taxon>Pezizomycotina</taxon>
        <taxon>Sordariomycetes</taxon>
        <taxon>Hypocreomycetidae</taxon>
        <taxon>Hypocreales</taxon>
        <taxon>Cordycipitaceae</taxon>
        <taxon>Zarea</taxon>
    </lineage>
</organism>
<evidence type="ECO:0000313" key="1">
    <source>
        <dbReference type="EMBL" id="KAJ2984270.1"/>
    </source>
</evidence>
<reference evidence="1" key="1">
    <citation type="submission" date="2022-08" db="EMBL/GenBank/DDBJ databases">
        <title>Genome Sequence of Lecanicillium fungicola.</title>
        <authorList>
            <person name="Buettner E."/>
        </authorList>
    </citation>
    <scope>NUCLEOTIDE SEQUENCE</scope>
    <source>
        <strain evidence="1">Babe33</strain>
    </source>
</reference>
<accession>A0ACC1NY64</accession>
<evidence type="ECO:0000313" key="2">
    <source>
        <dbReference type="Proteomes" id="UP001143910"/>
    </source>
</evidence>
<keyword evidence="2" id="KW-1185">Reference proteome</keyword>
<comment type="caution">
    <text evidence="1">The sequence shown here is derived from an EMBL/GenBank/DDBJ whole genome shotgun (WGS) entry which is preliminary data.</text>
</comment>
<gene>
    <name evidence="1" type="ORF">NQ176_g98</name>
</gene>
<sequence>MAHSANDQNILATLNEIRQAQSQLAAAVDSLATSIGLQRQGPEANTASAVFTSDPATSEEAHFQDVGATPQSPLSSMQKSAFTSRIVLTTYPKQIGIDPVHLDWGNADPTKRGPVVVSRLPSTIRRRNAVGGNSVRFPSNVAMIRSLMNFCSGGSYSVYYALAVASKELNTDHRPDFTNTEPAAKIGPFPQWGDKKKIVAMDPWGHLTPWQFKDVMEMENVDLRPTIAITKAHMKAMFPMVWYLPGVAERFGIDEATLRRSLFEHTGGSYPELITRGDIKVFLPPIGGLTVYCFGDPSKMSDESVRLSLRIHDECNGSDVFGSDICTCRPYLIFGIEEAVKEAQSGGSGVVIYFRKEGRALGEVTKYLVYNARKRGADRASDYFTRTENIAGVKDMRFQALMPDILHWLGIKKIDRMLSMSNMKHDAIVSQGIPIHERVELPEELIPADSRVEIDAKITAGYFTAGKRLTSDELQSVQGRMWEENKRLSKGKKGLKKKTVDPFSRKDWYSIKAPNPFNIRDVGKTLVNRTTGLKNANDALKGRIVEVSLADLQKDEDHSFRKIRLRIDEVQGKNCLTNFHGLDFTSDKLRSLVRKWQSLIEANVTVKTTDDYLIRLFAIGFTKRRQNQIKKTTYAASSQIRAIRRKMTDIIQREASTCTLTQLTSKLIPEVIGREIEKATQGIYPLQNVHIRKVKLLKAPKFDLGALMALHGESGTDDQGQKVEREFKERVLAEV</sequence>
<protein>
    <submittedName>
        <fullName evidence="1">Uncharacterized protein</fullName>
    </submittedName>
</protein>
<name>A0ACC1NY64_9HYPO</name>
<proteinExistence type="predicted"/>